<dbReference type="GeneTree" id="ENSGT00940000153680"/>
<dbReference type="PANTHER" id="PTHR23328:SF1">
    <property type="entry name" value="E3 UBIQUITIN-PROTEIN LIGASE RNF168"/>
    <property type="match status" value="1"/>
</dbReference>
<dbReference type="SUPFAM" id="SSF57850">
    <property type="entry name" value="RING/U-box"/>
    <property type="match status" value="1"/>
</dbReference>
<protein>
    <recommendedName>
        <fullName evidence="3">RING-type E3 ubiquitin transferase</fullName>
        <ecNumber evidence="3">2.3.2.27</ecNumber>
    </recommendedName>
</protein>
<reference evidence="13" key="3">
    <citation type="submission" date="2025-09" db="UniProtKB">
        <authorList>
            <consortium name="Ensembl"/>
        </authorList>
    </citation>
    <scope>IDENTIFICATION</scope>
</reference>
<dbReference type="InterPro" id="IPR001841">
    <property type="entry name" value="Znf_RING"/>
</dbReference>
<feature type="domain" description="RING-type" evidence="12">
    <location>
        <begin position="16"/>
        <end position="55"/>
    </location>
</feature>
<keyword evidence="6" id="KW-0227">DNA damage</keyword>
<evidence type="ECO:0000256" key="7">
    <source>
        <dbReference type="ARBA" id="ARBA00022771"/>
    </source>
</evidence>
<dbReference type="AlphaFoldDB" id="A0A8C8UPA3"/>
<proteinExistence type="predicted"/>
<dbReference type="GO" id="GO:0006302">
    <property type="term" value="P:double-strand break repair"/>
    <property type="evidence" value="ECO:0007669"/>
    <property type="project" value="TreeGrafter"/>
</dbReference>
<evidence type="ECO:0000256" key="1">
    <source>
        <dbReference type="ARBA" id="ARBA00000900"/>
    </source>
</evidence>
<evidence type="ECO:0000313" key="14">
    <source>
        <dbReference type="Proteomes" id="UP000694547"/>
    </source>
</evidence>
<dbReference type="InterPro" id="IPR013083">
    <property type="entry name" value="Znf_RING/FYVE/PHD"/>
</dbReference>
<dbReference type="GO" id="GO:0031491">
    <property type="term" value="F:nucleosome binding"/>
    <property type="evidence" value="ECO:0007669"/>
    <property type="project" value="TreeGrafter"/>
</dbReference>
<keyword evidence="7 11" id="KW-0863">Zinc-finger</keyword>
<comment type="subcellular location">
    <subcellularLocation>
        <location evidence="2">Nucleus</location>
    </subcellularLocation>
</comment>
<evidence type="ECO:0000256" key="9">
    <source>
        <dbReference type="ARBA" id="ARBA00022833"/>
    </source>
</evidence>
<dbReference type="Gene3D" id="3.30.40.10">
    <property type="entry name" value="Zinc/RING finger domain, C3HC4 (zinc finger)"/>
    <property type="match status" value="1"/>
</dbReference>
<evidence type="ECO:0000256" key="8">
    <source>
        <dbReference type="ARBA" id="ARBA00022786"/>
    </source>
</evidence>
<evidence type="ECO:0000313" key="13">
    <source>
        <dbReference type="Ensembl" id="ENSPEMP00000033497.1"/>
    </source>
</evidence>
<reference evidence="13 14" key="1">
    <citation type="submission" date="2018-10" db="EMBL/GenBank/DDBJ databases">
        <title>Improved assembly of the deer mouse Peromyscus maniculatus genome.</title>
        <authorList>
            <person name="Lassance J.-M."/>
            <person name="Hoekstra H.E."/>
        </authorList>
    </citation>
    <scope>NUCLEOTIDE SEQUENCE [LARGE SCALE GENOMIC DNA]</scope>
</reference>
<dbReference type="EC" id="2.3.2.27" evidence="3"/>
<sequence>MALSKPDDLTLDDCQCLLCMEFLIEPITLPCNHTVCKSCFKALLRKTFLSCPFCRTRVSSWARYHTHISSLINKELWERIQAQYPEECSRRSPEEDNGLGNIGKWEGQAGTGTEWECREEDTMIDEDIMGIGKGRVLGRLSGIYKVDPTLVCWQWSRRYLDQSTLVTSLANNLAVIIEPLFSD</sequence>
<evidence type="ECO:0000256" key="6">
    <source>
        <dbReference type="ARBA" id="ARBA00022763"/>
    </source>
</evidence>
<evidence type="ECO:0000256" key="5">
    <source>
        <dbReference type="ARBA" id="ARBA00022723"/>
    </source>
</evidence>
<keyword evidence="4" id="KW-0808">Transferase</keyword>
<keyword evidence="5" id="KW-0479">Metal-binding</keyword>
<dbReference type="Pfam" id="PF14447">
    <property type="entry name" value="Prok-RING_4"/>
    <property type="match status" value="1"/>
</dbReference>
<dbReference type="GO" id="GO:0008270">
    <property type="term" value="F:zinc ion binding"/>
    <property type="evidence" value="ECO:0007669"/>
    <property type="project" value="UniProtKB-KW"/>
</dbReference>
<comment type="catalytic activity">
    <reaction evidence="1">
        <text>S-ubiquitinyl-[E2 ubiquitin-conjugating enzyme]-L-cysteine + [acceptor protein]-L-lysine = [E2 ubiquitin-conjugating enzyme]-L-cysteine + N(6)-ubiquitinyl-[acceptor protein]-L-lysine.</text>
        <dbReference type="EC" id="2.3.2.27"/>
    </reaction>
</comment>
<evidence type="ECO:0000256" key="4">
    <source>
        <dbReference type="ARBA" id="ARBA00022679"/>
    </source>
</evidence>
<name>A0A8C8UPA3_PERMB</name>
<organism evidence="13 14">
    <name type="scientific">Peromyscus maniculatus bairdii</name>
    <name type="common">Prairie deer mouse</name>
    <dbReference type="NCBI Taxonomy" id="230844"/>
    <lineage>
        <taxon>Eukaryota</taxon>
        <taxon>Metazoa</taxon>
        <taxon>Chordata</taxon>
        <taxon>Craniata</taxon>
        <taxon>Vertebrata</taxon>
        <taxon>Euteleostomi</taxon>
        <taxon>Mammalia</taxon>
        <taxon>Eutheria</taxon>
        <taxon>Euarchontoglires</taxon>
        <taxon>Glires</taxon>
        <taxon>Rodentia</taxon>
        <taxon>Myomorpha</taxon>
        <taxon>Muroidea</taxon>
        <taxon>Cricetidae</taxon>
        <taxon>Neotominae</taxon>
        <taxon>Peromyscus</taxon>
    </lineage>
</organism>
<dbReference type="PANTHER" id="PTHR23328">
    <property type="entry name" value="RING-TYPE DOMAIN-CONTAINING PROTEIN"/>
    <property type="match status" value="1"/>
</dbReference>
<dbReference type="SMART" id="SM00184">
    <property type="entry name" value="RING"/>
    <property type="match status" value="1"/>
</dbReference>
<keyword evidence="9" id="KW-0862">Zinc</keyword>
<keyword evidence="14" id="KW-1185">Reference proteome</keyword>
<reference evidence="13" key="2">
    <citation type="submission" date="2025-08" db="UniProtKB">
        <authorList>
            <consortium name="Ensembl"/>
        </authorList>
    </citation>
    <scope>IDENTIFICATION</scope>
</reference>
<dbReference type="GO" id="GO:0061630">
    <property type="term" value="F:ubiquitin protein ligase activity"/>
    <property type="evidence" value="ECO:0007669"/>
    <property type="project" value="UniProtKB-EC"/>
</dbReference>
<dbReference type="GO" id="GO:0035861">
    <property type="term" value="C:site of double-strand break"/>
    <property type="evidence" value="ECO:0007669"/>
    <property type="project" value="TreeGrafter"/>
</dbReference>
<accession>A0A8C8UPA3</accession>
<evidence type="ECO:0000256" key="2">
    <source>
        <dbReference type="ARBA" id="ARBA00004123"/>
    </source>
</evidence>
<evidence type="ECO:0000256" key="3">
    <source>
        <dbReference type="ARBA" id="ARBA00012483"/>
    </source>
</evidence>
<evidence type="ECO:0000259" key="12">
    <source>
        <dbReference type="PROSITE" id="PS50089"/>
    </source>
</evidence>
<evidence type="ECO:0000256" key="11">
    <source>
        <dbReference type="PROSITE-ProRule" id="PRU00175"/>
    </source>
</evidence>
<keyword evidence="10" id="KW-0539">Nucleus</keyword>
<dbReference type="Ensembl" id="ENSPEMT00000038193.1">
    <property type="protein sequence ID" value="ENSPEMP00000033497.1"/>
    <property type="gene ID" value="ENSPEMG00000028779.1"/>
</dbReference>
<evidence type="ECO:0000256" key="10">
    <source>
        <dbReference type="ARBA" id="ARBA00023242"/>
    </source>
</evidence>
<dbReference type="Proteomes" id="UP000694547">
    <property type="component" value="Chromosome X"/>
</dbReference>
<keyword evidence="8" id="KW-0833">Ubl conjugation pathway</keyword>
<dbReference type="InterPro" id="IPR051657">
    <property type="entry name" value="RNF168/RNF169_E3_ubiq-ligase"/>
</dbReference>
<dbReference type="PROSITE" id="PS50089">
    <property type="entry name" value="ZF_RING_2"/>
    <property type="match status" value="1"/>
</dbReference>
<dbReference type="GO" id="GO:0005634">
    <property type="term" value="C:nucleus"/>
    <property type="evidence" value="ECO:0007669"/>
    <property type="project" value="UniProtKB-SubCell"/>
</dbReference>